<gene>
    <name evidence="1" type="ORF">PSYICH_LOCUS12331</name>
</gene>
<dbReference type="OrthoDB" id="6783693at2759"/>
<dbReference type="Proteomes" id="UP001153636">
    <property type="component" value="Chromosome 6"/>
</dbReference>
<keyword evidence="2" id="KW-1185">Reference proteome</keyword>
<evidence type="ECO:0000313" key="2">
    <source>
        <dbReference type="Proteomes" id="UP001153636"/>
    </source>
</evidence>
<proteinExistence type="predicted"/>
<dbReference type="AlphaFoldDB" id="A0A9P0D3Z8"/>
<reference evidence="1" key="1">
    <citation type="submission" date="2022-01" db="EMBL/GenBank/DDBJ databases">
        <authorList>
            <person name="King R."/>
        </authorList>
    </citation>
    <scope>NUCLEOTIDE SEQUENCE</scope>
</reference>
<protein>
    <submittedName>
        <fullName evidence="1">Uncharacterized protein</fullName>
    </submittedName>
</protein>
<accession>A0A9P0D3Z8</accession>
<evidence type="ECO:0000313" key="1">
    <source>
        <dbReference type="EMBL" id="CAH1111593.1"/>
    </source>
</evidence>
<sequence length="239" mass="27559">MDIRSLSCLQCLPSSRCEHYSIGRYPLLNQNCTTSLPVTVSTHNKQRLRVSDVYSSSSDDEETKNRKQPLIAKEHNYVQPLIAKENNYVLVAFLDKKAIKHYIGVIISVDVEDFTFSEAKRFIITKNSVNNILVRGETFYQSDIGDSKQVLKRGKILLNFRPTVIQKCIRVKPEKLLDVKKLLTKDFGVEWINREQLSFYKNLLNTEVVDKEQVVQNGCSYDSDDFCQENNSESKEPRV</sequence>
<name>A0A9P0D3Z8_9CUCU</name>
<organism evidence="1 2">
    <name type="scientific">Psylliodes chrysocephalus</name>
    <dbReference type="NCBI Taxonomy" id="3402493"/>
    <lineage>
        <taxon>Eukaryota</taxon>
        <taxon>Metazoa</taxon>
        <taxon>Ecdysozoa</taxon>
        <taxon>Arthropoda</taxon>
        <taxon>Hexapoda</taxon>
        <taxon>Insecta</taxon>
        <taxon>Pterygota</taxon>
        <taxon>Neoptera</taxon>
        <taxon>Endopterygota</taxon>
        <taxon>Coleoptera</taxon>
        <taxon>Polyphaga</taxon>
        <taxon>Cucujiformia</taxon>
        <taxon>Chrysomeloidea</taxon>
        <taxon>Chrysomelidae</taxon>
        <taxon>Galerucinae</taxon>
        <taxon>Alticini</taxon>
        <taxon>Psylliodes</taxon>
    </lineage>
</organism>
<dbReference type="EMBL" id="OV651818">
    <property type="protein sequence ID" value="CAH1111593.1"/>
    <property type="molecule type" value="Genomic_DNA"/>
</dbReference>